<evidence type="ECO:0000313" key="2">
    <source>
        <dbReference type="EMBL" id="MCX2837072.1"/>
    </source>
</evidence>
<sequence length="214" mass="23872">MKKTNILTFLTLLLLATPVVAQQGAFSQASGDIEIDSAIQEENIFKRDSTYSEVHLNVLNLLVFGALDVGYERIINDHASAGVEIFSKVFNKNEGEDVDLSKIYTKDFSITGKFKYFLQEENTAWGYYAEAFGMFSNGDNEVKRKFPNSETGELEEKEVFIEYTDIAIGIGVGGKFVAKQGFLVDLSFGIGRNLFDKNSPDIVLLPTVNVGYRF</sequence>
<dbReference type="RefSeq" id="WP_266068270.1">
    <property type="nucleotide sequence ID" value="NZ_JAPJDA010000003.1"/>
</dbReference>
<feature type="signal peptide" evidence="1">
    <location>
        <begin position="1"/>
        <end position="21"/>
    </location>
</feature>
<keyword evidence="1" id="KW-0732">Signal</keyword>
<dbReference type="Proteomes" id="UP001148482">
    <property type="component" value="Unassembled WGS sequence"/>
</dbReference>
<name>A0A9X3CUK7_9FLAO</name>
<dbReference type="AlphaFoldDB" id="A0A9X3CUK7"/>
<evidence type="ECO:0000313" key="3">
    <source>
        <dbReference type="Proteomes" id="UP001148482"/>
    </source>
</evidence>
<keyword evidence="3" id="KW-1185">Reference proteome</keyword>
<evidence type="ECO:0008006" key="4">
    <source>
        <dbReference type="Google" id="ProtNLM"/>
    </source>
</evidence>
<gene>
    <name evidence="2" type="ORF">OQ279_02805</name>
</gene>
<protein>
    <recommendedName>
        <fullName evidence="4">DUF3575 domain-containing protein</fullName>
    </recommendedName>
</protein>
<reference evidence="2" key="1">
    <citation type="submission" date="2022-11" db="EMBL/GenBank/DDBJ databases">
        <title>Salinimicrobium profundisediminis sp. nov., isolated from deep-sea sediment of the Mariana Trench.</title>
        <authorList>
            <person name="Fu H."/>
        </authorList>
    </citation>
    <scope>NUCLEOTIDE SEQUENCE</scope>
    <source>
        <strain evidence="2">MT39</strain>
    </source>
</reference>
<organism evidence="2 3">
    <name type="scientific">Salinimicrobium profundisediminis</name>
    <dbReference type="NCBI Taxonomy" id="2994553"/>
    <lineage>
        <taxon>Bacteria</taxon>
        <taxon>Pseudomonadati</taxon>
        <taxon>Bacteroidota</taxon>
        <taxon>Flavobacteriia</taxon>
        <taxon>Flavobacteriales</taxon>
        <taxon>Flavobacteriaceae</taxon>
        <taxon>Salinimicrobium</taxon>
    </lineage>
</organism>
<accession>A0A9X3CUK7</accession>
<evidence type="ECO:0000256" key="1">
    <source>
        <dbReference type="SAM" id="SignalP"/>
    </source>
</evidence>
<proteinExistence type="predicted"/>
<comment type="caution">
    <text evidence="2">The sequence shown here is derived from an EMBL/GenBank/DDBJ whole genome shotgun (WGS) entry which is preliminary data.</text>
</comment>
<dbReference type="EMBL" id="JAPJDA010000003">
    <property type="protein sequence ID" value="MCX2837072.1"/>
    <property type="molecule type" value="Genomic_DNA"/>
</dbReference>
<feature type="chain" id="PRO_5040875260" description="DUF3575 domain-containing protein" evidence="1">
    <location>
        <begin position="22"/>
        <end position="214"/>
    </location>
</feature>